<dbReference type="SUPFAM" id="SSF142906">
    <property type="entry name" value="YjbR-like"/>
    <property type="match status" value="1"/>
</dbReference>
<comment type="caution">
    <text evidence="1">The sequence shown here is derived from an EMBL/GenBank/DDBJ whole genome shotgun (WGS) entry which is preliminary data.</text>
</comment>
<evidence type="ECO:0000313" key="1">
    <source>
        <dbReference type="EMBL" id="GGL82120.1"/>
    </source>
</evidence>
<proteinExistence type="predicted"/>
<dbReference type="AlphaFoldDB" id="A0A917SIP1"/>
<dbReference type="EMBL" id="BMMZ01000017">
    <property type="protein sequence ID" value="GGL82120.1"/>
    <property type="molecule type" value="Genomic_DNA"/>
</dbReference>
<gene>
    <name evidence="1" type="ORF">GCM10011575_45440</name>
</gene>
<reference evidence="1" key="1">
    <citation type="journal article" date="2014" name="Int. J. Syst. Evol. Microbiol.">
        <title>Complete genome sequence of Corynebacterium casei LMG S-19264T (=DSM 44701T), isolated from a smear-ripened cheese.</title>
        <authorList>
            <consortium name="US DOE Joint Genome Institute (JGI-PGF)"/>
            <person name="Walter F."/>
            <person name="Albersmeier A."/>
            <person name="Kalinowski J."/>
            <person name="Ruckert C."/>
        </authorList>
    </citation>
    <scope>NUCLEOTIDE SEQUENCE</scope>
    <source>
        <strain evidence="1">CGMCC 4.7306</strain>
    </source>
</reference>
<evidence type="ECO:0000313" key="2">
    <source>
        <dbReference type="Proteomes" id="UP000613840"/>
    </source>
</evidence>
<dbReference type="InterPro" id="IPR038056">
    <property type="entry name" value="YjbR-like_sf"/>
</dbReference>
<accession>A0A917SIP1</accession>
<dbReference type="InterPro" id="IPR058532">
    <property type="entry name" value="YjbR/MT2646/Rv2570-like"/>
</dbReference>
<dbReference type="Pfam" id="PF04237">
    <property type="entry name" value="YjbR"/>
    <property type="match status" value="1"/>
</dbReference>
<keyword evidence="2" id="KW-1185">Reference proteome</keyword>
<organism evidence="1 2">
    <name type="scientific">Microlunatus endophyticus</name>
    <dbReference type="NCBI Taxonomy" id="1716077"/>
    <lineage>
        <taxon>Bacteria</taxon>
        <taxon>Bacillati</taxon>
        <taxon>Actinomycetota</taxon>
        <taxon>Actinomycetes</taxon>
        <taxon>Propionibacteriales</taxon>
        <taxon>Propionibacteriaceae</taxon>
        <taxon>Microlunatus</taxon>
    </lineage>
</organism>
<reference evidence="1" key="2">
    <citation type="submission" date="2020-09" db="EMBL/GenBank/DDBJ databases">
        <authorList>
            <person name="Sun Q."/>
            <person name="Zhou Y."/>
        </authorList>
    </citation>
    <scope>NUCLEOTIDE SEQUENCE</scope>
    <source>
        <strain evidence="1">CGMCC 4.7306</strain>
    </source>
</reference>
<sequence length="135" mass="15262">MVRVVVYRGRMGDWTQAEAERQLARVRQACLGLPEATEGLSHGSPTFYIRGKKVFVYFWDDHHSDGRLCIWCAAPEGVQQEMIGTEPERYFRPPYVGHRGWLGVQLPEVGDDELAAIAVEAYRCVAPATLIKQLD</sequence>
<dbReference type="Gene3D" id="3.90.1150.30">
    <property type="match status" value="1"/>
</dbReference>
<protein>
    <submittedName>
        <fullName evidence="1">Phosphoribosylglycinamide formyltransferase</fullName>
    </submittedName>
</protein>
<dbReference type="Proteomes" id="UP000613840">
    <property type="component" value="Unassembled WGS sequence"/>
</dbReference>
<name>A0A917SIP1_9ACTN</name>